<accession>A0ABQ7H619</accession>
<evidence type="ECO:0008006" key="3">
    <source>
        <dbReference type="Google" id="ProtNLM"/>
    </source>
</evidence>
<dbReference type="EMBL" id="MU069464">
    <property type="protein sequence ID" value="KAF5842301.1"/>
    <property type="molecule type" value="Genomic_DNA"/>
</dbReference>
<organism evidence="1 2">
    <name type="scientific">Dunaliella salina</name>
    <name type="common">Green alga</name>
    <name type="synonym">Protococcus salinus</name>
    <dbReference type="NCBI Taxonomy" id="3046"/>
    <lineage>
        <taxon>Eukaryota</taxon>
        <taxon>Viridiplantae</taxon>
        <taxon>Chlorophyta</taxon>
        <taxon>core chlorophytes</taxon>
        <taxon>Chlorophyceae</taxon>
        <taxon>CS clade</taxon>
        <taxon>Chlamydomonadales</taxon>
        <taxon>Dunaliellaceae</taxon>
        <taxon>Dunaliella</taxon>
    </lineage>
</organism>
<gene>
    <name evidence="1" type="ORF">DUNSADRAFT_7954</name>
</gene>
<name>A0ABQ7H619_DUNSA</name>
<reference evidence="1" key="1">
    <citation type="submission" date="2017-08" db="EMBL/GenBank/DDBJ databases">
        <authorList>
            <person name="Polle J.E."/>
            <person name="Barry K."/>
            <person name="Cushman J."/>
            <person name="Schmutz J."/>
            <person name="Tran D."/>
            <person name="Hathwaick L.T."/>
            <person name="Yim W.C."/>
            <person name="Jenkins J."/>
            <person name="Mckie-Krisberg Z.M."/>
            <person name="Prochnik S."/>
            <person name="Lindquist E."/>
            <person name="Dockter R.B."/>
            <person name="Adam C."/>
            <person name="Molina H."/>
            <person name="Bunkerborg J."/>
            <person name="Jin E."/>
            <person name="Buchheim M."/>
            <person name="Magnuson J."/>
        </authorList>
    </citation>
    <scope>NUCLEOTIDE SEQUENCE</scope>
    <source>
        <strain evidence="1">CCAP 19/18</strain>
    </source>
</reference>
<proteinExistence type="predicted"/>
<dbReference type="Proteomes" id="UP000815325">
    <property type="component" value="Unassembled WGS sequence"/>
</dbReference>
<protein>
    <recommendedName>
        <fullName evidence="3">Encoded protein</fullName>
    </recommendedName>
</protein>
<evidence type="ECO:0000313" key="1">
    <source>
        <dbReference type="EMBL" id="KAF5842301.1"/>
    </source>
</evidence>
<keyword evidence="2" id="KW-1185">Reference proteome</keyword>
<evidence type="ECO:0000313" key="2">
    <source>
        <dbReference type="Proteomes" id="UP000815325"/>
    </source>
</evidence>
<sequence length="69" mass="7937">MYERTRSQQESTAPLVNPHPVPIGWLKGFLIDLHCLLVSQNCLEVCYVCISQVCVALETPLRMKRPRRV</sequence>
<comment type="caution">
    <text evidence="1">The sequence shown here is derived from an EMBL/GenBank/DDBJ whole genome shotgun (WGS) entry which is preliminary data.</text>
</comment>